<feature type="binding site" evidence="13">
    <location>
        <position position="392"/>
    </location>
    <ligand>
        <name>substrate</name>
    </ligand>
</feature>
<dbReference type="Pfam" id="PF02779">
    <property type="entry name" value="Transket_pyr"/>
    <property type="match status" value="1"/>
</dbReference>
<feature type="domain" description="Transketolase-like pyrimidine-binding" evidence="17">
    <location>
        <begin position="389"/>
        <end position="560"/>
    </location>
</feature>
<evidence type="ECO:0000256" key="11">
    <source>
        <dbReference type="NCBIfam" id="TIGR00232"/>
    </source>
</evidence>
<comment type="subunit">
    <text evidence="4">Homodimer.</text>
</comment>
<dbReference type="InterPro" id="IPR005478">
    <property type="entry name" value="Transketolase_bac-like"/>
</dbReference>
<accession>I0K2K6</accession>
<dbReference type="InterPro" id="IPR049557">
    <property type="entry name" value="Transketolase_CS"/>
</dbReference>
<dbReference type="GO" id="GO:0005829">
    <property type="term" value="C:cytosol"/>
    <property type="evidence" value="ECO:0007669"/>
    <property type="project" value="TreeGrafter"/>
</dbReference>
<evidence type="ECO:0000259" key="17">
    <source>
        <dbReference type="SMART" id="SM00861"/>
    </source>
</evidence>
<dbReference type="EMBL" id="HE796683">
    <property type="protein sequence ID" value="CCG98359.1"/>
    <property type="molecule type" value="Genomic_DNA"/>
</dbReference>
<dbReference type="FunFam" id="3.40.50.970:FF:000004">
    <property type="entry name" value="Transketolase"/>
    <property type="match status" value="1"/>
</dbReference>
<feature type="binding site" evidence="13">
    <location>
        <position position="297"/>
    </location>
    <ligand>
        <name>substrate</name>
    </ligand>
</feature>
<evidence type="ECO:0000256" key="9">
    <source>
        <dbReference type="ARBA" id="ARBA00023052"/>
    </source>
</evidence>
<protein>
    <recommendedName>
        <fullName evidence="5 11">Transketolase</fullName>
        <ecNumber evidence="5 11">2.2.1.1</ecNumber>
    </recommendedName>
</protein>
<dbReference type="eggNOG" id="COG0021">
    <property type="taxonomic scope" value="Bacteria"/>
</dbReference>
<comment type="cofactor">
    <cofactor evidence="1">
        <name>Ca(2+)</name>
        <dbReference type="ChEBI" id="CHEBI:29108"/>
    </cofactor>
</comment>
<evidence type="ECO:0000256" key="10">
    <source>
        <dbReference type="ARBA" id="ARBA00049473"/>
    </source>
</evidence>
<evidence type="ECO:0000256" key="5">
    <source>
        <dbReference type="ARBA" id="ARBA00013152"/>
    </source>
</evidence>
<dbReference type="GO" id="GO:0004802">
    <property type="term" value="F:transketolase activity"/>
    <property type="evidence" value="ECO:0007669"/>
    <property type="project" value="UniProtKB-UniRule"/>
</dbReference>
<evidence type="ECO:0000256" key="12">
    <source>
        <dbReference type="PIRSR" id="PIRSR605478-1"/>
    </source>
</evidence>
<evidence type="ECO:0000256" key="2">
    <source>
        <dbReference type="ARBA" id="ARBA00001941"/>
    </source>
</evidence>
<dbReference type="STRING" id="1166018.FAES_0346"/>
<sequence length="713" mass="77893">MAVANYFSHFSERRLGYEGSRCPLTSKTLDVTMPNQPASLDELSVNTIRLLSVDAIQKATNGHPGLPLGAAPMAYVLWSRFLRFNPNDPHWPDRDRFILSAGHGAALLYSMLHLYGYDLPLDELKRLRQLHSKTPGHPESNLTPGVEVTTGPLGQGFANGVGMAMAEAFLAATYNRDGHTVVDHYTYALVSDGDLMEGIASEAASLAGHLKLGKLIYLYDDNLISLDGPTELAFTEDRMLRFDAYGWHTQHVADGNDLDAIEAAIRAAQQETDRPSIIAVRTQIGYGSPQAGTSKVHGSPLGEENLRKTKEFFGFDPDQSFVIPNEVKTHLLEPGQRGAELQADWNQRFAVYKGDFAAEALQFDQSFAGTLPDGWDAKLPRFEPDEKGMATRQASGKVLEALKQTVPYLFGGSADLASSNVMPTKDNLSFQPGHYGQSNVWFGVREHAMGAALNGLSQHGGVHPYGGTFLNFSDYMRGAIRLTALAESRATFVFTHDSISVGGDGPTHEPVEQLISLRAIPNIIVLRPADANETVEAWRVAMQTPKTPVLLILCRQELPILDQTNYNPARGLEKGAYILSEADGDPELILIGTGSEVSLVLKAQAELKNQGIAARVVSMPSWELFEQQDEAYHHEVLPPSVRKRLAVEAGSPLGWHKYVTDEGTTVSMNRFGLSGPADEVLAYFGFTVENVVEQAKKVLNSQPGGIEKKEVLS</sequence>
<dbReference type="InterPro" id="IPR033247">
    <property type="entry name" value="Transketolase_fam"/>
</dbReference>
<keyword evidence="8 15" id="KW-0460">Magnesium</keyword>
<evidence type="ECO:0000256" key="16">
    <source>
        <dbReference type="PIRSR" id="PIRSR605478-5"/>
    </source>
</evidence>
<feature type="binding site" evidence="13">
    <location>
        <position position="555"/>
    </location>
    <ligand>
        <name>substrate</name>
    </ligand>
</feature>
<dbReference type="InterPro" id="IPR005475">
    <property type="entry name" value="Transketolase-like_Pyr-bd"/>
</dbReference>
<dbReference type="Gene3D" id="3.40.50.920">
    <property type="match status" value="1"/>
</dbReference>
<proteinExistence type="inferred from homology"/>
<feature type="binding site" evidence="14">
    <location>
        <position position="472"/>
    </location>
    <ligand>
        <name>thiamine diphosphate</name>
        <dbReference type="ChEBI" id="CHEBI:58937"/>
    </ligand>
</feature>
<keyword evidence="6" id="KW-0808">Transferase</keyword>
<gene>
    <name evidence="18" type="ORF">FAES_0346</name>
</gene>
<dbReference type="PATRIC" id="fig|1166018.3.peg.354"/>
<feature type="site" description="Important for catalytic activity" evidence="16">
    <location>
        <position position="63"/>
    </location>
</feature>
<dbReference type="CDD" id="cd02012">
    <property type="entry name" value="TPP_TK"/>
    <property type="match status" value="1"/>
</dbReference>
<dbReference type="InterPro" id="IPR055152">
    <property type="entry name" value="Transketolase-like_C_2"/>
</dbReference>
<feature type="binding site" evidence="13">
    <location>
        <position position="496"/>
    </location>
    <ligand>
        <name>substrate</name>
    </ligand>
</feature>
<keyword evidence="19" id="KW-1185">Reference proteome</keyword>
<comment type="cofactor">
    <cofactor evidence="14">
        <name>thiamine diphosphate</name>
        <dbReference type="ChEBI" id="CHEBI:58937"/>
    </cofactor>
    <text evidence="14">Binds 1 thiamine pyrophosphate per subunit. During the reaction, the substrate forms a covalent intermediate with the cofactor.</text>
</comment>
<evidence type="ECO:0000256" key="15">
    <source>
        <dbReference type="PIRSR" id="PIRSR605478-4"/>
    </source>
</evidence>
<dbReference type="CDD" id="cd07033">
    <property type="entry name" value="TPP_PYR_DXS_TK_like"/>
    <property type="match status" value="1"/>
</dbReference>
<comment type="similarity">
    <text evidence="3">Belongs to the transketolase family.</text>
</comment>
<feature type="binding site" evidence="13">
    <location>
        <position position="504"/>
    </location>
    <ligand>
        <name>substrate</name>
    </ligand>
</feature>
<evidence type="ECO:0000256" key="8">
    <source>
        <dbReference type="ARBA" id="ARBA00022842"/>
    </source>
</evidence>
<comment type="cofactor">
    <cofactor evidence="2">
        <name>Co(2+)</name>
        <dbReference type="ChEBI" id="CHEBI:48828"/>
    </cofactor>
</comment>
<dbReference type="PANTHER" id="PTHR43522:SF2">
    <property type="entry name" value="TRANSKETOLASE 1-RELATED"/>
    <property type="match status" value="1"/>
</dbReference>
<evidence type="ECO:0000313" key="19">
    <source>
        <dbReference type="Proteomes" id="UP000011058"/>
    </source>
</evidence>
<dbReference type="InterPro" id="IPR009014">
    <property type="entry name" value="Transketo_C/PFOR_II"/>
</dbReference>
<evidence type="ECO:0000256" key="13">
    <source>
        <dbReference type="PIRSR" id="PIRSR605478-2"/>
    </source>
</evidence>
<keyword evidence="9 14" id="KW-0786">Thiamine pyrophosphate</keyword>
<feature type="binding site" evidence="14">
    <location>
        <position position="103"/>
    </location>
    <ligand>
        <name>thiamine diphosphate</name>
        <dbReference type="ChEBI" id="CHEBI:58937"/>
    </ligand>
</feature>
<evidence type="ECO:0000256" key="6">
    <source>
        <dbReference type="ARBA" id="ARBA00022679"/>
    </source>
</evidence>
<keyword evidence="7 15" id="KW-0479">Metal-binding</keyword>
<feature type="binding site" evidence="13">
    <location>
        <position position="508"/>
    </location>
    <ligand>
        <name>substrate</name>
    </ligand>
</feature>
<dbReference type="SUPFAM" id="SSF52518">
    <property type="entry name" value="Thiamin diphosphate-binding fold (THDP-binding)"/>
    <property type="match status" value="2"/>
</dbReference>
<dbReference type="InterPro" id="IPR005474">
    <property type="entry name" value="Transketolase_N"/>
</dbReference>
<dbReference type="Proteomes" id="UP000011058">
    <property type="component" value="Chromosome"/>
</dbReference>
<feature type="binding site" evidence="15">
    <location>
        <position position="222"/>
    </location>
    <ligand>
        <name>Mg(2+)</name>
        <dbReference type="ChEBI" id="CHEBI:18420"/>
    </ligand>
</feature>
<feature type="binding site" evidence="14">
    <location>
        <position position="222"/>
    </location>
    <ligand>
        <name>thiamine diphosphate</name>
        <dbReference type="ChEBI" id="CHEBI:58937"/>
    </ligand>
</feature>
<feature type="binding site" evidence="14">
    <location>
        <position position="297"/>
    </location>
    <ligand>
        <name>thiamine diphosphate</name>
        <dbReference type="ChEBI" id="CHEBI:58937"/>
    </ligand>
</feature>
<dbReference type="PROSITE" id="PS00801">
    <property type="entry name" value="TRANSKETOLASE_1"/>
    <property type="match status" value="1"/>
</dbReference>
<evidence type="ECO:0000256" key="1">
    <source>
        <dbReference type="ARBA" id="ARBA00001913"/>
    </source>
</evidence>
<organism evidence="18 19">
    <name type="scientific">Fibrella aestuarina BUZ 2</name>
    <dbReference type="NCBI Taxonomy" id="1166018"/>
    <lineage>
        <taxon>Bacteria</taxon>
        <taxon>Pseudomonadati</taxon>
        <taxon>Bacteroidota</taxon>
        <taxon>Cytophagia</taxon>
        <taxon>Cytophagales</taxon>
        <taxon>Spirosomataceae</taxon>
        <taxon>Fibrella</taxon>
    </lineage>
</organism>
<feature type="binding site" evidence="13">
    <location>
        <position position="419"/>
    </location>
    <ligand>
        <name>substrate</name>
    </ligand>
</feature>
<feature type="binding site" evidence="13">
    <location>
        <position position="63"/>
    </location>
    <ligand>
        <name>substrate</name>
    </ligand>
</feature>
<dbReference type="HOGENOM" id="CLU_009227_0_0_10"/>
<evidence type="ECO:0000256" key="4">
    <source>
        <dbReference type="ARBA" id="ARBA00011738"/>
    </source>
</evidence>
<dbReference type="AlphaFoldDB" id="I0K2K6"/>
<dbReference type="EC" id="2.2.1.1" evidence="5 11"/>
<comment type="cofactor">
    <cofactor evidence="15">
        <name>Mg(2+)</name>
        <dbReference type="ChEBI" id="CHEBI:18420"/>
    </cofactor>
    <text evidence="15">Binds 1 Mg(2+) ion per subunit. Can also utilize other divalent metal cations, such as Ca(2+), Mn(2+) and Co(2+).</text>
</comment>
<evidence type="ECO:0000256" key="3">
    <source>
        <dbReference type="ARBA" id="ARBA00007131"/>
    </source>
</evidence>
<dbReference type="GO" id="GO:0046872">
    <property type="term" value="F:metal ion binding"/>
    <property type="evidence" value="ECO:0007669"/>
    <property type="project" value="UniProtKB-KW"/>
</dbReference>
<dbReference type="GO" id="GO:0009052">
    <property type="term" value="P:pentose-phosphate shunt, non-oxidative branch"/>
    <property type="evidence" value="ECO:0007669"/>
    <property type="project" value="UniProtKB-ARBA"/>
</dbReference>
<feature type="binding site" evidence="14">
    <location>
        <position position="193"/>
    </location>
    <ligand>
        <name>thiamine diphosphate</name>
        <dbReference type="ChEBI" id="CHEBI:58937"/>
    </ligand>
</feature>
<dbReference type="Pfam" id="PF00456">
    <property type="entry name" value="Transketolase_N"/>
    <property type="match status" value="1"/>
</dbReference>
<dbReference type="SMART" id="SM00861">
    <property type="entry name" value="Transket_pyr"/>
    <property type="match status" value="1"/>
</dbReference>
<dbReference type="FunFam" id="3.40.50.920:FF:000003">
    <property type="entry name" value="Transketolase"/>
    <property type="match status" value="1"/>
</dbReference>
<dbReference type="InterPro" id="IPR029061">
    <property type="entry name" value="THDP-binding"/>
</dbReference>
<dbReference type="KEGG" id="fae:FAES_0346"/>
<dbReference type="PANTHER" id="PTHR43522">
    <property type="entry name" value="TRANSKETOLASE"/>
    <property type="match status" value="1"/>
</dbReference>
<feature type="binding site" evidence="14">
    <location>
        <begin position="151"/>
        <end position="153"/>
    </location>
    <ligand>
        <name>thiamine diphosphate</name>
        <dbReference type="ChEBI" id="CHEBI:58937"/>
    </ligand>
</feature>
<dbReference type="Pfam" id="PF22613">
    <property type="entry name" value="Transketolase_C_1"/>
    <property type="match status" value="1"/>
</dbReference>
<evidence type="ECO:0000256" key="14">
    <source>
        <dbReference type="PIRSR" id="PIRSR605478-3"/>
    </source>
</evidence>
<name>I0K2K6_9BACT</name>
<feature type="binding site" evidence="15">
    <location>
        <position position="224"/>
    </location>
    <ligand>
        <name>Mg(2+)</name>
        <dbReference type="ChEBI" id="CHEBI:18420"/>
    </ligand>
</feature>
<reference evidence="18 19" key="1">
    <citation type="journal article" date="2012" name="J. Bacteriol.">
        <title>Genome Sequence of Fibrella aestuarina BUZ 2T, a Filamentous Marine Bacterium.</title>
        <authorList>
            <person name="Filippini M."/>
            <person name="Qi W."/>
            <person name="Blom J."/>
            <person name="Goesmann A."/>
            <person name="Smits T.H."/>
            <person name="Bagheri H.C."/>
        </authorList>
    </citation>
    <scope>NUCLEOTIDE SEQUENCE [LARGE SCALE GENOMIC DNA]</scope>
    <source>
        <strain evidence="19">BUZ 2T</strain>
    </source>
</reference>
<evidence type="ECO:0000313" key="18">
    <source>
        <dbReference type="EMBL" id="CCG98359.1"/>
    </source>
</evidence>
<comment type="catalytic activity">
    <reaction evidence="10">
        <text>D-sedoheptulose 7-phosphate + D-glyceraldehyde 3-phosphate = aldehydo-D-ribose 5-phosphate + D-xylulose 5-phosphate</text>
        <dbReference type="Rhea" id="RHEA:10508"/>
        <dbReference type="ChEBI" id="CHEBI:57483"/>
        <dbReference type="ChEBI" id="CHEBI:57737"/>
        <dbReference type="ChEBI" id="CHEBI:58273"/>
        <dbReference type="ChEBI" id="CHEBI:59776"/>
        <dbReference type="EC" id="2.2.1.1"/>
    </reaction>
</comment>
<feature type="active site" description="Proton donor" evidence="12">
    <location>
        <position position="446"/>
    </location>
</feature>
<dbReference type="SUPFAM" id="SSF52922">
    <property type="entry name" value="TK C-terminal domain-like"/>
    <property type="match status" value="1"/>
</dbReference>
<feature type="binding site" evidence="15">
    <location>
        <position position="192"/>
    </location>
    <ligand>
        <name>Mg(2+)</name>
        <dbReference type="ChEBI" id="CHEBI:18420"/>
    </ligand>
</feature>
<feature type="site" description="Important for catalytic activity" evidence="16">
    <location>
        <position position="297"/>
    </location>
</feature>
<dbReference type="FunFam" id="3.40.50.970:FF:000003">
    <property type="entry name" value="Transketolase"/>
    <property type="match status" value="1"/>
</dbReference>
<dbReference type="NCBIfam" id="TIGR00232">
    <property type="entry name" value="tktlase_bact"/>
    <property type="match status" value="1"/>
</dbReference>
<evidence type="ECO:0000256" key="7">
    <source>
        <dbReference type="ARBA" id="ARBA00022723"/>
    </source>
</evidence>
<dbReference type="Gene3D" id="3.40.50.970">
    <property type="match status" value="2"/>
</dbReference>